<dbReference type="Gene3D" id="3.30.420.40">
    <property type="match status" value="2"/>
</dbReference>
<dbReference type="STRING" id="1423720.FC67_GL001359"/>
<keyword evidence="3" id="KW-1185">Reference proteome</keyword>
<evidence type="ECO:0000313" key="3">
    <source>
        <dbReference type="Proteomes" id="UP000234653"/>
    </source>
</evidence>
<dbReference type="SUPFAM" id="SSF53067">
    <property type="entry name" value="Actin-like ATPase domain"/>
    <property type="match status" value="1"/>
</dbReference>
<dbReference type="RefSeq" id="WP_057737303.1">
    <property type="nucleotide sequence ID" value="NZ_AZDQ01000005.1"/>
</dbReference>
<dbReference type="CDD" id="cd24152">
    <property type="entry name" value="ASKHA_NBD_ROK-like"/>
    <property type="match status" value="1"/>
</dbReference>
<organism evidence="2 3">
    <name type="scientific">Companilactobacillus alimentarius DSM 20249</name>
    <dbReference type="NCBI Taxonomy" id="1423720"/>
    <lineage>
        <taxon>Bacteria</taxon>
        <taxon>Bacillati</taxon>
        <taxon>Bacillota</taxon>
        <taxon>Bacilli</taxon>
        <taxon>Lactobacillales</taxon>
        <taxon>Lactobacillaceae</taxon>
        <taxon>Companilactobacillus</taxon>
    </lineage>
</organism>
<evidence type="ECO:0000256" key="1">
    <source>
        <dbReference type="ARBA" id="ARBA00006479"/>
    </source>
</evidence>
<gene>
    <name evidence="2" type="ORF">LA20249_07710</name>
</gene>
<dbReference type="InterPro" id="IPR000600">
    <property type="entry name" value="ROK"/>
</dbReference>
<evidence type="ECO:0000313" key="2">
    <source>
        <dbReference type="EMBL" id="AUI72070.1"/>
    </source>
</evidence>
<reference evidence="2 3" key="1">
    <citation type="submission" date="2016-12" db="EMBL/GenBank/DDBJ databases">
        <title>The whole genome sequencing and assembly of Lactobacillus alimentarius DSM 20249T strain.</title>
        <authorList>
            <person name="Lee Y.-J."/>
            <person name="Yi H."/>
            <person name="Bahn Y.-S."/>
            <person name="Kim J.F."/>
            <person name="Lee D.-W."/>
        </authorList>
    </citation>
    <scope>NUCLEOTIDE SEQUENCE [LARGE SCALE GENOMIC DNA]</scope>
    <source>
        <strain evidence="2 3">DSM 20249</strain>
    </source>
</reference>
<keyword evidence="2" id="KW-0808">Transferase</keyword>
<dbReference type="Pfam" id="PF00480">
    <property type="entry name" value="ROK"/>
    <property type="match status" value="1"/>
</dbReference>
<sequence>MSKLIVIDVGGTSIKYGLWDDEIQVLSNKSSLETPNNIEDFYHNFESINNEFKNRKIDGVGISIPGIVDQDTGIIGGSSALPYIHDFPIKQVIQEHLNLRVALENDANCAALAELSIGVAKDLNDILFLVIGTGVGGAVVSNRKIIRGSNLYGGEFGMMMGDGKKQLSLWGTAVHMAERYNSKYGMNLSGKQIIELADSGDFTAKAETQVMYDNLAQAIYNLQFVTDPQAIIVGGGVSRSSIFMKHLIETVNVYLDSLGNIPIYPKIMASKFHNDSNLIGAAYNFYN</sequence>
<name>A0A2K9HHP6_9LACO</name>
<keyword evidence="2" id="KW-0418">Kinase</keyword>
<dbReference type="AlphaFoldDB" id="A0A2K9HHP6"/>
<dbReference type="PANTHER" id="PTHR18964:SF170">
    <property type="entry name" value="SUGAR KINASE"/>
    <property type="match status" value="1"/>
</dbReference>
<dbReference type="OrthoDB" id="9795247at2"/>
<dbReference type="InterPro" id="IPR043129">
    <property type="entry name" value="ATPase_NBD"/>
</dbReference>
<dbReference type="KEGG" id="lali:LA20249_07710"/>
<dbReference type="EMBL" id="CP018867">
    <property type="protein sequence ID" value="AUI72070.1"/>
    <property type="molecule type" value="Genomic_DNA"/>
</dbReference>
<dbReference type="PANTHER" id="PTHR18964">
    <property type="entry name" value="ROK (REPRESSOR, ORF, KINASE) FAMILY"/>
    <property type="match status" value="1"/>
</dbReference>
<dbReference type="GO" id="GO:0016301">
    <property type="term" value="F:kinase activity"/>
    <property type="evidence" value="ECO:0007669"/>
    <property type="project" value="UniProtKB-KW"/>
</dbReference>
<dbReference type="Proteomes" id="UP000234653">
    <property type="component" value="Chromosome"/>
</dbReference>
<comment type="similarity">
    <text evidence="1">Belongs to the ROK (NagC/XylR) family.</text>
</comment>
<accession>A0A2K9HHP6</accession>
<proteinExistence type="inferred from homology"/>
<protein>
    <submittedName>
        <fullName evidence="2">N-acetylmannosamine kinase</fullName>
    </submittedName>
</protein>